<gene>
    <name evidence="3" type="ORF">TRFO_42877</name>
</gene>
<dbReference type="AlphaFoldDB" id="A0A1J4KYM4"/>
<reference evidence="3" key="1">
    <citation type="submission" date="2016-10" db="EMBL/GenBank/DDBJ databases">
        <authorList>
            <person name="Benchimol M."/>
            <person name="Almeida L.G."/>
            <person name="Vasconcelos A.T."/>
            <person name="Perreira-Neves A."/>
            <person name="Rosa I.A."/>
            <person name="Tasca T."/>
            <person name="Bogo M.R."/>
            <person name="de Souza W."/>
        </authorList>
    </citation>
    <scope>NUCLEOTIDE SEQUENCE [LARGE SCALE GENOMIC DNA]</scope>
    <source>
        <strain evidence="3">K</strain>
    </source>
</reference>
<dbReference type="PANTHER" id="PTHR16861">
    <property type="entry name" value="GLYCOPROTEIN 38"/>
    <property type="match status" value="1"/>
</dbReference>
<evidence type="ECO:0000313" key="3">
    <source>
        <dbReference type="EMBL" id="OHT14806.1"/>
    </source>
</evidence>
<dbReference type="EMBL" id="MLAK01000317">
    <property type="protein sequence ID" value="OHT14806.1"/>
    <property type="molecule type" value="Genomic_DNA"/>
</dbReference>
<feature type="region of interest" description="Disordered" evidence="1">
    <location>
        <begin position="609"/>
        <end position="629"/>
    </location>
</feature>
<evidence type="ECO:0000256" key="1">
    <source>
        <dbReference type="SAM" id="MobiDB-lite"/>
    </source>
</evidence>
<keyword evidence="2" id="KW-0472">Membrane</keyword>
<sequence length="678" mass="76276">MKGGDYNLDFSVENSATCNLILKNGNPTPFIYAGYSAFIKGSKILPTQVYNLRDENEWTVPKAISLVDNNNEVLTIKMKEDQIYGTWMIVTTIDAKTLDEYTKPNKDQHFYNTDKLPPIAIVIELQGAVPLNDHQNLNSNTFIIYARPGDIITCYFSDDKYNDKVALYIPFRRTSNEDVRAKFIKMLTIPNKNSAMCTETDLIDAFYHRDSTQLIPFGCVEYTNEESSKNNLWNSFVNYGEMKGFNVLINHHDYVSESKDFIIHTWNLNLRSDAATTVPTIGTLKAEPYPVLITIPENQRTVNIEDLLIQKINRCSFLVDLYFKCDRCDKVVVESLDESIYEDVTDQENGLFKFRFKENKDIPKGITIGSEFTADHVKDPKYTGLWDYSLKEDKTYLAKYSDVGVKDLIPPSLQKCPLFEVVQSQIITGVNVLHYEKNWDGVIQYTEITGGDIKIEVTPIKIENDVYTSIKAKLGQLNIPFSPEKFINDAINTFTSLGVTYPETNTSNEAIASYTQDGSLLINDKYFTYQIGDSGKSTKQIIDFKTFFDIPANLITNVKMECSSESFVVNGKCSSVDAPTPDIPTDEDTNINITQDEDINITQDEDINITQNNSSNDGPDDSGSDEPKSKLGSGAIAGIVIGVIVVVAIAVVLVIYFVVCRRKKERSTSSNNNGDETI</sequence>
<keyword evidence="4" id="KW-1185">Reference proteome</keyword>
<proteinExistence type="predicted"/>
<keyword evidence="2" id="KW-1133">Transmembrane helix</keyword>
<feature type="transmembrane region" description="Helical" evidence="2">
    <location>
        <begin position="635"/>
        <end position="659"/>
    </location>
</feature>
<keyword evidence="2" id="KW-0812">Transmembrane</keyword>
<dbReference type="VEuPathDB" id="TrichDB:TRFO_42877"/>
<dbReference type="PANTHER" id="PTHR16861:SF4">
    <property type="entry name" value="SH3 DOMAIN PROTEIN (AFU_ORTHOLOGUE AFUA_1G13610)"/>
    <property type="match status" value="1"/>
</dbReference>
<dbReference type="RefSeq" id="XP_068367942.1">
    <property type="nucleotide sequence ID" value="XM_068514523.1"/>
</dbReference>
<dbReference type="Proteomes" id="UP000179807">
    <property type="component" value="Unassembled WGS sequence"/>
</dbReference>
<protein>
    <submittedName>
        <fullName evidence="3">Uncharacterized protein</fullName>
    </submittedName>
</protein>
<evidence type="ECO:0000256" key="2">
    <source>
        <dbReference type="SAM" id="Phobius"/>
    </source>
</evidence>
<comment type="caution">
    <text evidence="3">The sequence shown here is derived from an EMBL/GenBank/DDBJ whole genome shotgun (WGS) entry which is preliminary data.</text>
</comment>
<accession>A0A1J4KYM4</accession>
<evidence type="ECO:0000313" key="4">
    <source>
        <dbReference type="Proteomes" id="UP000179807"/>
    </source>
</evidence>
<dbReference type="GeneID" id="94849227"/>
<organism evidence="3 4">
    <name type="scientific">Tritrichomonas foetus</name>
    <dbReference type="NCBI Taxonomy" id="1144522"/>
    <lineage>
        <taxon>Eukaryota</taxon>
        <taxon>Metamonada</taxon>
        <taxon>Parabasalia</taxon>
        <taxon>Tritrichomonadida</taxon>
        <taxon>Tritrichomonadidae</taxon>
        <taxon>Tritrichomonas</taxon>
    </lineage>
</organism>
<name>A0A1J4KYM4_9EUKA</name>